<evidence type="ECO:0000313" key="2">
    <source>
        <dbReference type="Proteomes" id="UP000241074"/>
    </source>
</evidence>
<organism evidence="1 2">
    <name type="scientific">Ahniella affigens</name>
    <dbReference type="NCBI Taxonomy" id="2021234"/>
    <lineage>
        <taxon>Bacteria</taxon>
        <taxon>Pseudomonadati</taxon>
        <taxon>Pseudomonadota</taxon>
        <taxon>Gammaproteobacteria</taxon>
        <taxon>Lysobacterales</taxon>
        <taxon>Rhodanobacteraceae</taxon>
        <taxon>Ahniella</taxon>
    </lineage>
</organism>
<accession>A0A2P1PRL0</accession>
<reference evidence="1 2" key="2">
    <citation type="submission" date="2018-03" db="EMBL/GenBank/DDBJ databases">
        <authorList>
            <person name="Keele B.F."/>
        </authorList>
    </citation>
    <scope>NUCLEOTIDE SEQUENCE [LARGE SCALE GENOMIC DNA]</scope>
    <source>
        <strain evidence="1 2">D13</strain>
    </source>
</reference>
<proteinExistence type="predicted"/>
<dbReference type="AlphaFoldDB" id="A0A2P1PRL0"/>
<keyword evidence="2" id="KW-1185">Reference proteome</keyword>
<reference evidence="1 2" key="1">
    <citation type="submission" date="2018-03" db="EMBL/GenBank/DDBJ databases">
        <title>Ahniella affigens gen. nov., sp. nov., a gammaproteobacterium isolated from sandy soil near a stream.</title>
        <authorList>
            <person name="Ko Y."/>
            <person name="Kim J.-H."/>
        </authorList>
    </citation>
    <scope>NUCLEOTIDE SEQUENCE [LARGE SCALE GENOMIC DNA]</scope>
    <source>
        <strain evidence="1 2">D13</strain>
    </source>
</reference>
<sequence length="170" mass="17641">MRVLRHDSAKRRVAAATLTAEPAATAAPKPAARRIDIEAIQIGATNRIDHEDAARAAIPITSGQIAAQCGLPVLRHTDNLECCATRITGARSAGVCVQQPSTGAAPLNRNLACRAAKSAGRADSPACLDEFVVADRQVISQPAGRIVDVVAIVGAVAAVDRGTLHLDDQK</sequence>
<name>A0A2P1PRL0_9GAMM</name>
<evidence type="ECO:0000313" key="1">
    <source>
        <dbReference type="EMBL" id="AVP97462.1"/>
    </source>
</evidence>
<dbReference type="KEGG" id="xba:C7S18_09740"/>
<protein>
    <submittedName>
        <fullName evidence="1">Uncharacterized protein</fullName>
    </submittedName>
</protein>
<gene>
    <name evidence="1" type="ORF">C7S18_09740</name>
</gene>
<dbReference type="Proteomes" id="UP000241074">
    <property type="component" value="Chromosome"/>
</dbReference>
<dbReference type="EMBL" id="CP027860">
    <property type="protein sequence ID" value="AVP97462.1"/>
    <property type="molecule type" value="Genomic_DNA"/>
</dbReference>